<dbReference type="AlphaFoldDB" id="X1L0P6"/>
<organism evidence="1">
    <name type="scientific">marine sediment metagenome</name>
    <dbReference type="NCBI Taxonomy" id="412755"/>
    <lineage>
        <taxon>unclassified sequences</taxon>
        <taxon>metagenomes</taxon>
        <taxon>ecological metagenomes</taxon>
    </lineage>
</organism>
<sequence length="37" mass="4465">RLISFDNIIEFFRVFPLYRKSVVLLNLNAYFACLLQK</sequence>
<dbReference type="EMBL" id="BARU01049752">
    <property type="protein sequence ID" value="GAH95994.1"/>
    <property type="molecule type" value="Genomic_DNA"/>
</dbReference>
<gene>
    <name evidence="1" type="ORF">S03H2_73014</name>
</gene>
<evidence type="ECO:0000313" key="1">
    <source>
        <dbReference type="EMBL" id="GAH95994.1"/>
    </source>
</evidence>
<reference evidence="1" key="1">
    <citation type="journal article" date="2014" name="Front. Microbiol.">
        <title>High frequency of phylogenetically diverse reductive dehalogenase-homologous genes in deep subseafloor sedimentary metagenomes.</title>
        <authorList>
            <person name="Kawai M."/>
            <person name="Futagami T."/>
            <person name="Toyoda A."/>
            <person name="Takaki Y."/>
            <person name="Nishi S."/>
            <person name="Hori S."/>
            <person name="Arai W."/>
            <person name="Tsubouchi T."/>
            <person name="Morono Y."/>
            <person name="Uchiyama I."/>
            <person name="Ito T."/>
            <person name="Fujiyama A."/>
            <person name="Inagaki F."/>
            <person name="Takami H."/>
        </authorList>
    </citation>
    <scope>NUCLEOTIDE SEQUENCE</scope>
    <source>
        <strain evidence="1">Expedition CK06-06</strain>
    </source>
</reference>
<feature type="non-terminal residue" evidence="1">
    <location>
        <position position="1"/>
    </location>
</feature>
<name>X1L0P6_9ZZZZ</name>
<comment type="caution">
    <text evidence="1">The sequence shown here is derived from an EMBL/GenBank/DDBJ whole genome shotgun (WGS) entry which is preliminary data.</text>
</comment>
<protein>
    <submittedName>
        <fullName evidence="1">Uncharacterized protein</fullName>
    </submittedName>
</protein>
<feature type="non-terminal residue" evidence="1">
    <location>
        <position position="37"/>
    </location>
</feature>
<proteinExistence type="predicted"/>
<accession>X1L0P6</accession>